<dbReference type="OrthoDB" id="203724at2759"/>
<organism evidence="2 3">
    <name type="scientific">Cylindrobasidium torrendii FP15055 ss-10</name>
    <dbReference type="NCBI Taxonomy" id="1314674"/>
    <lineage>
        <taxon>Eukaryota</taxon>
        <taxon>Fungi</taxon>
        <taxon>Dikarya</taxon>
        <taxon>Basidiomycota</taxon>
        <taxon>Agaricomycotina</taxon>
        <taxon>Agaricomycetes</taxon>
        <taxon>Agaricomycetidae</taxon>
        <taxon>Agaricales</taxon>
        <taxon>Marasmiineae</taxon>
        <taxon>Physalacriaceae</taxon>
        <taxon>Cylindrobasidium</taxon>
    </lineage>
</organism>
<gene>
    <name evidence="2" type="ORF">CYLTODRAFT_392434</name>
</gene>
<feature type="compositionally biased region" description="Low complexity" evidence="1">
    <location>
        <begin position="313"/>
        <end position="328"/>
    </location>
</feature>
<sequence>MAPVLPSSLSPHICIIASDDLSQYLRDAGLPPLQAILQSFSPLPQVTTRTTTLSSVPHESFALRFSDLVEIEKGCQEDEEQRATRTLDWIGERLGRRCAKWVDDIGDKEGIKTPWWDEFKRCIEGNHIPARTEAWNHPVAVIMGVSTSAPNPLQAITALHARPLNFPSWLDPHILKCTVIVHPPNSALSDEEVGALFNAVKKQFGLHSYLLPLSASDASQSVPVPALVPRLPALGEEDGPVDVPVNMLKMNEVDIQRTARFAREFVVMSLVPWMERCVVEWNENFAATRRLPSRLFSSTRRLFGGATSPPPMHSSHSSLSMSRSSTLPGTSAITGPPPQPQQRRLAEFATILGDFKLAVNVWDTIRKDGHGGSDILPVLLSPSPSHQLHASNALAAIHPLTGEPRASSQLLAALYGVRWEIGIGYPDFVSDVVEGERWLVWAAGGSEEVPSAILLGQAALLSANKGAHHRAAFWYALAANRLEKSGIKPLTMYFLRKAHGLYQNRPLKELSPSFWDSENKKENSSAAVADIISAIEHPLGRLLYGTGDIEGAVKLFMGLLRDEAGYTPRPDDQEVVLETPHKAYLDDFRTALSHYVQTSEDKTFLQALRLPFGFCVPKHCRTRLAGGSGQGDKAEWEKRENEWNVFWKQQGRTESLIKGGRVAVEETFWVDVSLHNPLDTEVNLSQFTVLVEESNSEGPSTSIDVETIDDVLLGPKESRMAWIRFVSVGVTASRAGTLVITHATFKFLSLLPSTESLATRGRRLHDTPAQRQQATYASDVKIKVEVVEANQRLLAQFVDDGRMLLLQGETKSLSLWLSNAGTNNVDEVWIVSGSVEQVWVDGSDDGAPHHVKTGDDGGATSTVRTANWAGPSAPQRLPLAQALQPEDSTEINILLHSDQIGRHDLQLMVVYREAGSESFHSVQVLRDYDVQPLVSLGASARPARSLDAIWLIDVDVENVGGTDVEFTSVTTTSPSWSCTAAGHSLCVLRSGYVELTVLNGIYRGTLHVAQSTKLFLEATRRENLQELHEVTEFVRGKVSSLLQGKEIDSTRPPALDLCFSRIQPHSESDVVEPHSSSECYFIEKARQVTVLAELKHRYPSIPLDSLPNIFPLYHPQAVDVTLFWRIITPETTERVGHVTVRVDNVGVGHGLLRDIVDTAESAKVVRSMYAETTREKAEVLRCVKESEWNAEGDPVVVRILGQDDIKHAFAEGPCRAKVTFGLRNQSLTHEVAYSLQVARAQDVDTRHSALRYTGRLAFRGRLKPCERVELRPQAWVTRPGSFGAGPWMLEVNVLDKGDANEELVRQRFTQTGDGEDTVLNVLRQ</sequence>
<dbReference type="STRING" id="1314674.A0A0D7BHU1"/>
<dbReference type="GO" id="GO:1990072">
    <property type="term" value="C:TRAPPIII protein complex"/>
    <property type="evidence" value="ECO:0007669"/>
    <property type="project" value="TreeGrafter"/>
</dbReference>
<evidence type="ECO:0000256" key="1">
    <source>
        <dbReference type="SAM" id="MobiDB-lite"/>
    </source>
</evidence>
<dbReference type="EMBL" id="KN880472">
    <property type="protein sequence ID" value="KIY70143.1"/>
    <property type="molecule type" value="Genomic_DNA"/>
</dbReference>
<dbReference type="Proteomes" id="UP000054007">
    <property type="component" value="Unassembled WGS sequence"/>
</dbReference>
<accession>A0A0D7BHU1</accession>
<dbReference type="Pfam" id="PF12739">
    <property type="entry name" value="TRAPPC-Trs85"/>
    <property type="match status" value="1"/>
</dbReference>
<proteinExistence type="predicted"/>
<keyword evidence="3" id="KW-1185">Reference proteome</keyword>
<name>A0A0D7BHU1_9AGAR</name>
<protein>
    <submittedName>
        <fullName evidence="2">Uncharacterized protein</fullName>
    </submittedName>
</protein>
<feature type="region of interest" description="Disordered" evidence="1">
    <location>
        <begin position="302"/>
        <end position="341"/>
    </location>
</feature>
<evidence type="ECO:0000313" key="3">
    <source>
        <dbReference type="Proteomes" id="UP000054007"/>
    </source>
</evidence>
<dbReference type="InterPro" id="IPR024420">
    <property type="entry name" value="TRAPP_III_complex_Trs85"/>
</dbReference>
<evidence type="ECO:0000313" key="2">
    <source>
        <dbReference type="EMBL" id="KIY70143.1"/>
    </source>
</evidence>
<dbReference type="PANTHER" id="PTHR12975">
    <property type="entry name" value="TRANSPORT PROTEIN TRAPP"/>
    <property type="match status" value="1"/>
</dbReference>
<dbReference type="PANTHER" id="PTHR12975:SF6">
    <property type="entry name" value="TRAFFICKING PROTEIN PARTICLE COMPLEX SUBUNIT 8"/>
    <property type="match status" value="1"/>
</dbReference>
<reference evidence="2 3" key="1">
    <citation type="journal article" date="2015" name="Fungal Genet. Biol.">
        <title>Evolution of novel wood decay mechanisms in Agaricales revealed by the genome sequences of Fistulina hepatica and Cylindrobasidium torrendii.</title>
        <authorList>
            <person name="Floudas D."/>
            <person name="Held B.W."/>
            <person name="Riley R."/>
            <person name="Nagy L.G."/>
            <person name="Koehler G."/>
            <person name="Ransdell A.S."/>
            <person name="Younus H."/>
            <person name="Chow J."/>
            <person name="Chiniquy J."/>
            <person name="Lipzen A."/>
            <person name="Tritt A."/>
            <person name="Sun H."/>
            <person name="Haridas S."/>
            <person name="LaButti K."/>
            <person name="Ohm R.A."/>
            <person name="Kues U."/>
            <person name="Blanchette R.A."/>
            <person name="Grigoriev I.V."/>
            <person name="Minto R.E."/>
            <person name="Hibbett D.S."/>
        </authorList>
    </citation>
    <scope>NUCLEOTIDE SEQUENCE [LARGE SCALE GENOMIC DNA]</scope>
    <source>
        <strain evidence="2 3">FP15055 ss-10</strain>
    </source>
</reference>